<gene>
    <name evidence="2" type="primary">LOC114337992</name>
</gene>
<dbReference type="CDD" id="cd00170">
    <property type="entry name" value="SEC14"/>
    <property type="match status" value="1"/>
</dbReference>
<dbReference type="AlphaFoldDB" id="A0A6P7G5T6"/>
<protein>
    <submittedName>
        <fullName evidence="2">Clavesin-1-like isoform X2</fullName>
    </submittedName>
</protein>
<dbReference type="InterPro" id="IPR001251">
    <property type="entry name" value="CRAL-TRIO_dom"/>
</dbReference>
<name>A0A6P7G5T6_DIAVI</name>
<sequence length="305" mass="35834">MDSKHLLITDRKKIREAWGKSDEDVMQDIQIIRVWLGTQKHLPEIPTDAMIEFFLTNCKYSIEKTKQNLDMYYTARDLVPDVYRNINPTIPSQVEAAYATACMVILPNLTPNLYRVSIIRFRNDMLQKADINKFNANSLSNFYEVRIHEDLTMGDVTVIDYEHCSFSVMAKLSLVAMKQCVFVFEKVQSSRLKQLHLLNPPAFVDKILTLLKSFMKSKLKERIYIHKSIEDVYHYIPKDTLPSDYGGKEKSMAELEDIWKKKFLEYKDRFDYLDKITVNEALRPEKLKNDELLGYYGNFKKIQID</sequence>
<dbReference type="InParanoid" id="A0A6P7G5T6"/>
<dbReference type="PANTHER" id="PTHR10174">
    <property type="entry name" value="ALPHA-TOCOPHEROL TRANSFER PROTEIN-RELATED"/>
    <property type="match status" value="1"/>
</dbReference>
<proteinExistence type="predicted"/>
<dbReference type="GO" id="GO:1902936">
    <property type="term" value="F:phosphatidylinositol bisphosphate binding"/>
    <property type="evidence" value="ECO:0007669"/>
    <property type="project" value="TreeGrafter"/>
</dbReference>
<dbReference type="InterPro" id="IPR036865">
    <property type="entry name" value="CRAL-TRIO_dom_sf"/>
</dbReference>
<dbReference type="Gene3D" id="1.20.5.1200">
    <property type="entry name" value="Alpha-tocopherol transfer"/>
    <property type="match status" value="1"/>
</dbReference>
<dbReference type="PANTHER" id="PTHR10174:SF222">
    <property type="entry name" value="GH10083P-RELATED"/>
    <property type="match status" value="1"/>
</dbReference>
<dbReference type="RefSeq" id="XP_028144376.1">
    <property type="nucleotide sequence ID" value="XM_028288575.1"/>
</dbReference>
<accession>A0A6P7G5T6</accession>
<dbReference type="GO" id="GO:0016020">
    <property type="term" value="C:membrane"/>
    <property type="evidence" value="ECO:0007669"/>
    <property type="project" value="TreeGrafter"/>
</dbReference>
<reference evidence="2" key="1">
    <citation type="submission" date="2025-08" db="UniProtKB">
        <authorList>
            <consortium name="RefSeq"/>
        </authorList>
    </citation>
    <scope>IDENTIFICATION</scope>
    <source>
        <tissue evidence="2">Whole insect</tissue>
    </source>
</reference>
<evidence type="ECO:0000313" key="2">
    <source>
        <dbReference type="RefSeq" id="XP_028144376.1"/>
    </source>
</evidence>
<dbReference type="SUPFAM" id="SSF52087">
    <property type="entry name" value="CRAL/TRIO domain"/>
    <property type="match status" value="1"/>
</dbReference>
<evidence type="ECO:0000259" key="1">
    <source>
        <dbReference type="PROSITE" id="PS50191"/>
    </source>
</evidence>
<dbReference type="PRINTS" id="PR00180">
    <property type="entry name" value="CRETINALDHBP"/>
</dbReference>
<dbReference type="SUPFAM" id="SSF46938">
    <property type="entry name" value="CRAL/TRIO N-terminal domain"/>
    <property type="match status" value="1"/>
</dbReference>
<dbReference type="PROSITE" id="PS50191">
    <property type="entry name" value="CRAL_TRIO"/>
    <property type="match status" value="1"/>
</dbReference>
<dbReference type="InterPro" id="IPR036273">
    <property type="entry name" value="CRAL/TRIO_N_dom_sf"/>
</dbReference>
<dbReference type="SMART" id="SM00516">
    <property type="entry name" value="SEC14"/>
    <property type="match status" value="1"/>
</dbReference>
<dbReference type="Gene3D" id="3.40.525.10">
    <property type="entry name" value="CRAL-TRIO lipid binding domain"/>
    <property type="match status" value="1"/>
</dbReference>
<organism evidence="2">
    <name type="scientific">Diabrotica virgifera virgifera</name>
    <name type="common">western corn rootworm</name>
    <dbReference type="NCBI Taxonomy" id="50390"/>
    <lineage>
        <taxon>Eukaryota</taxon>
        <taxon>Metazoa</taxon>
        <taxon>Ecdysozoa</taxon>
        <taxon>Arthropoda</taxon>
        <taxon>Hexapoda</taxon>
        <taxon>Insecta</taxon>
        <taxon>Pterygota</taxon>
        <taxon>Neoptera</taxon>
        <taxon>Endopterygota</taxon>
        <taxon>Coleoptera</taxon>
        <taxon>Polyphaga</taxon>
        <taxon>Cucujiformia</taxon>
        <taxon>Chrysomeloidea</taxon>
        <taxon>Chrysomelidae</taxon>
        <taxon>Galerucinae</taxon>
        <taxon>Diabroticina</taxon>
        <taxon>Diabroticites</taxon>
        <taxon>Diabrotica</taxon>
    </lineage>
</organism>
<feature type="domain" description="CRAL-TRIO" evidence="1">
    <location>
        <begin position="157"/>
        <end position="253"/>
    </location>
</feature>
<dbReference type="Pfam" id="PF00650">
    <property type="entry name" value="CRAL_TRIO"/>
    <property type="match status" value="1"/>
</dbReference>